<dbReference type="PROSITE" id="PS50222">
    <property type="entry name" value="EF_HAND_2"/>
    <property type="match status" value="2"/>
</dbReference>
<dbReference type="AlphaFoldDB" id="A0A0M0JN74"/>
<dbReference type="SUPFAM" id="SSF47473">
    <property type="entry name" value="EF-hand"/>
    <property type="match status" value="1"/>
</dbReference>
<evidence type="ECO:0000256" key="1">
    <source>
        <dbReference type="ARBA" id="ARBA00022837"/>
    </source>
</evidence>
<keyword evidence="1" id="KW-0106">Calcium</keyword>
<proteinExistence type="predicted"/>
<dbReference type="GO" id="GO:0005509">
    <property type="term" value="F:calcium ion binding"/>
    <property type="evidence" value="ECO:0007669"/>
    <property type="project" value="InterPro"/>
</dbReference>
<sequence>MAGSFETPEDLPRALRSWAGRCLSDESAPLLTSVLLTWACDATDEASRVQWRELNDLCRDSEFGFGHSRADAVEERDRSRAADASLGTGPVMVDFSPPEPQGASEAAETRWMEAEHGKERGTFGSSRDASIHIHTMNAALMPLPKAGRTSQTIRLRFQIPGPGAYSPDVGSVPFASTSHTSLFPQGATWGRDDRYKHLSRAVTPSAAALSASTPLPPLSGPSSGFYPMPVFPAPKERASGIGSRCRARLFPPAAMLPGGQPPERIRERIEAVRELNKKTLVGPDPCSYSPGNKFNSEFPTKSVGRLSAQGLFRPSTALDEEGASVYEIERQAEEMRREARDRRYDQRRREDVEVELNRVRQKHLLLAAGAKRSIGQSAGSERSTSSGEMDVLAELRKRLDGSLQRMSDLFSAIDVSWDGLVSREELGVALAGLGLDVSRDEVRALFDRIDVDRSGEIDFRELKRALYRPPSSKKNSAEAAHSRWEAAKTAARPSTISDEQLKAYQGLGIRRRAGAHKTNSPWATGPGRKISVEFLSGMEPPETKEYYEVILKESIVFLKTNDKRGTSVFLVKPSLKPCQSNAVHHAQGAARPGLFRHG</sequence>
<gene>
    <name evidence="4" type="ORF">Ctob_004713</name>
</gene>
<dbReference type="InterPro" id="IPR011992">
    <property type="entry name" value="EF-hand-dom_pair"/>
</dbReference>
<evidence type="ECO:0000313" key="5">
    <source>
        <dbReference type="Proteomes" id="UP000037460"/>
    </source>
</evidence>
<dbReference type="EMBL" id="JWZX01002633">
    <property type="protein sequence ID" value="KOO28019.1"/>
    <property type="molecule type" value="Genomic_DNA"/>
</dbReference>
<evidence type="ECO:0000313" key="4">
    <source>
        <dbReference type="EMBL" id="KOO28019.1"/>
    </source>
</evidence>
<reference evidence="5" key="1">
    <citation type="journal article" date="2015" name="PLoS Genet.">
        <title>Genome Sequence and Transcriptome Analyses of Chrysochromulina tobin: Metabolic Tools for Enhanced Algal Fitness in the Prominent Order Prymnesiales (Haptophyceae).</title>
        <authorList>
            <person name="Hovde B.T."/>
            <person name="Deodato C.R."/>
            <person name="Hunsperger H.M."/>
            <person name="Ryken S.A."/>
            <person name="Yost W."/>
            <person name="Jha R.K."/>
            <person name="Patterson J."/>
            <person name="Monnat R.J. Jr."/>
            <person name="Barlow S.B."/>
            <person name="Starkenburg S.R."/>
            <person name="Cattolico R.A."/>
        </authorList>
    </citation>
    <scope>NUCLEOTIDE SEQUENCE</scope>
    <source>
        <strain evidence="5">CCMP291</strain>
    </source>
</reference>
<feature type="domain" description="EF-hand" evidence="3">
    <location>
        <begin position="401"/>
        <end position="436"/>
    </location>
</feature>
<dbReference type="InterPro" id="IPR002048">
    <property type="entry name" value="EF_hand_dom"/>
</dbReference>
<feature type="domain" description="EF-hand" evidence="3">
    <location>
        <begin position="437"/>
        <end position="472"/>
    </location>
</feature>
<keyword evidence="5" id="KW-1185">Reference proteome</keyword>
<dbReference type="Proteomes" id="UP000037460">
    <property type="component" value="Unassembled WGS sequence"/>
</dbReference>
<accession>A0A0M0JN74</accession>
<dbReference type="Pfam" id="PF13499">
    <property type="entry name" value="EF-hand_7"/>
    <property type="match status" value="1"/>
</dbReference>
<feature type="region of interest" description="Disordered" evidence="2">
    <location>
        <begin position="471"/>
        <end position="491"/>
    </location>
</feature>
<dbReference type="SMART" id="SM00054">
    <property type="entry name" value="EFh"/>
    <property type="match status" value="2"/>
</dbReference>
<evidence type="ECO:0000259" key="3">
    <source>
        <dbReference type="PROSITE" id="PS50222"/>
    </source>
</evidence>
<evidence type="ECO:0000256" key="2">
    <source>
        <dbReference type="SAM" id="MobiDB-lite"/>
    </source>
</evidence>
<feature type="region of interest" description="Disordered" evidence="2">
    <location>
        <begin position="71"/>
        <end position="103"/>
    </location>
</feature>
<comment type="caution">
    <text evidence="4">The sequence shown here is derived from an EMBL/GenBank/DDBJ whole genome shotgun (WGS) entry which is preliminary data.</text>
</comment>
<feature type="compositionally biased region" description="Basic and acidic residues" evidence="2">
    <location>
        <begin position="71"/>
        <end position="81"/>
    </location>
</feature>
<dbReference type="CDD" id="cd00051">
    <property type="entry name" value="EFh"/>
    <property type="match status" value="1"/>
</dbReference>
<organism evidence="4 5">
    <name type="scientific">Chrysochromulina tobinii</name>
    <dbReference type="NCBI Taxonomy" id="1460289"/>
    <lineage>
        <taxon>Eukaryota</taxon>
        <taxon>Haptista</taxon>
        <taxon>Haptophyta</taxon>
        <taxon>Prymnesiophyceae</taxon>
        <taxon>Prymnesiales</taxon>
        <taxon>Chrysochromulinaceae</taxon>
        <taxon>Chrysochromulina</taxon>
    </lineage>
</organism>
<dbReference type="InterPro" id="IPR018247">
    <property type="entry name" value="EF_Hand_1_Ca_BS"/>
</dbReference>
<dbReference type="PROSITE" id="PS00018">
    <property type="entry name" value="EF_HAND_1"/>
    <property type="match status" value="1"/>
</dbReference>
<dbReference type="Gene3D" id="1.10.238.10">
    <property type="entry name" value="EF-hand"/>
    <property type="match status" value="1"/>
</dbReference>
<protein>
    <recommendedName>
        <fullName evidence="3">EF-hand domain-containing protein</fullName>
    </recommendedName>
</protein>
<dbReference type="OrthoDB" id="2250192at2759"/>
<name>A0A0M0JN74_9EUKA</name>